<evidence type="ECO:0000313" key="2">
    <source>
        <dbReference type="EMBL" id="MDQ1151898.1"/>
    </source>
</evidence>
<evidence type="ECO:0000256" key="1">
    <source>
        <dbReference type="SAM" id="Phobius"/>
    </source>
</evidence>
<reference evidence="2 3" key="1">
    <citation type="submission" date="2023-07" db="EMBL/GenBank/DDBJ databases">
        <title>Functional and genomic diversity of the sorghum phyllosphere microbiome.</title>
        <authorList>
            <person name="Shade A."/>
        </authorList>
    </citation>
    <scope>NUCLEOTIDE SEQUENCE [LARGE SCALE GENOMIC DNA]</scope>
    <source>
        <strain evidence="2 3">SORGH_AS_0892</strain>
    </source>
</reference>
<keyword evidence="3" id="KW-1185">Reference proteome</keyword>
<dbReference type="EMBL" id="JAUTBA010000001">
    <property type="protein sequence ID" value="MDQ1151898.1"/>
    <property type="molecule type" value="Genomic_DNA"/>
</dbReference>
<keyword evidence="1" id="KW-0812">Transmembrane</keyword>
<keyword evidence="1" id="KW-0472">Membrane</keyword>
<name>A0ABU0UAL4_9SPHI</name>
<comment type="caution">
    <text evidence="2">The sequence shown here is derived from an EMBL/GenBank/DDBJ whole genome shotgun (WGS) entry which is preliminary data.</text>
</comment>
<proteinExistence type="predicted"/>
<evidence type="ECO:0000313" key="3">
    <source>
        <dbReference type="Proteomes" id="UP001244640"/>
    </source>
</evidence>
<accession>A0ABU0UAL4</accession>
<organism evidence="2 3">
    <name type="scientific">Sphingobacterium zeae</name>
    <dbReference type="NCBI Taxonomy" id="1776859"/>
    <lineage>
        <taxon>Bacteria</taxon>
        <taxon>Pseudomonadati</taxon>
        <taxon>Bacteroidota</taxon>
        <taxon>Sphingobacteriia</taxon>
        <taxon>Sphingobacteriales</taxon>
        <taxon>Sphingobacteriaceae</taxon>
        <taxon>Sphingobacterium</taxon>
    </lineage>
</organism>
<gene>
    <name evidence="2" type="ORF">QE382_003882</name>
</gene>
<sequence>MSGNLTFKTVKILSLMLMIAYTTQFIAKISYGILETKISQLKHFHHWKRENYVFKI</sequence>
<feature type="transmembrane region" description="Helical" evidence="1">
    <location>
        <begin position="12"/>
        <end position="34"/>
    </location>
</feature>
<keyword evidence="1" id="KW-1133">Transmembrane helix</keyword>
<dbReference type="Proteomes" id="UP001244640">
    <property type="component" value="Unassembled WGS sequence"/>
</dbReference>
<protein>
    <submittedName>
        <fullName evidence="2">Uncharacterized protein</fullName>
    </submittedName>
</protein>